<evidence type="ECO:0000256" key="1">
    <source>
        <dbReference type="ARBA" id="ARBA00022884"/>
    </source>
</evidence>
<dbReference type="SUPFAM" id="SSF54427">
    <property type="entry name" value="NTF2-like"/>
    <property type="match status" value="1"/>
</dbReference>
<dbReference type="SUPFAM" id="SSF54928">
    <property type="entry name" value="RNA-binding domain, RBD"/>
    <property type="match status" value="1"/>
</dbReference>
<dbReference type="OrthoDB" id="339151at2759"/>
<feature type="region of interest" description="Disordered" evidence="2">
    <location>
        <begin position="155"/>
        <end position="188"/>
    </location>
</feature>
<dbReference type="InterPro" id="IPR032710">
    <property type="entry name" value="NTF2-like_dom_sf"/>
</dbReference>
<feature type="compositionally biased region" description="Basic and acidic residues" evidence="2">
    <location>
        <begin position="403"/>
        <end position="428"/>
    </location>
</feature>
<accession>A0A250X3J3</accession>
<dbReference type="GO" id="GO:0003729">
    <property type="term" value="F:mRNA binding"/>
    <property type="evidence" value="ECO:0007669"/>
    <property type="project" value="TreeGrafter"/>
</dbReference>
<feature type="compositionally biased region" description="Basic and acidic residues" evidence="2">
    <location>
        <begin position="438"/>
        <end position="454"/>
    </location>
</feature>
<proteinExistence type="predicted"/>
<protein>
    <recommendedName>
        <fullName evidence="3">NTF2 domain-containing protein</fullName>
    </recommendedName>
</protein>
<dbReference type="Proteomes" id="UP000232323">
    <property type="component" value="Unassembled WGS sequence"/>
</dbReference>
<dbReference type="CDD" id="cd00590">
    <property type="entry name" value="RRM_SF"/>
    <property type="match status" value="1"/>
</dbReference>
<feature type="compositionally biased region" description="Basic and acidic residues" evidence="2">
    <location>
        <begin position="491"/>
        <end position="501"/>
    </location>
</feature>
<dbReference type="InterPro" id="IPR039539">
    <property type="entry name" value="Ras_GTPase_bind_prot"/>
</dbReference>
<evidence type="ECO:0000313" key="5">
    <source>
        <dbReference type="Proteomes" id="UP000232323"/>
    </source>
</evidence>
<dbReference type="PANTHER" id="PTHR10693">
    <property type="entry name" value="RAS GTPASE-ACTIVATING PROTEIN-BINDING PROTEIN"/>
    <property type="match status" value="1"/>
</dbReference>
<reference evidence="4 5" key="1">
    <citation type="submission" date="2017-08" db="EMBL/GenBank/DDBJ databases">
        <title>Acidophilic green algal genome provides insights into adaptation to an acidic environment.</title>
        <authorList>
            <person name="Hirooka S."/>
            <person name="Hirose Y."/>
            <person name="Kanesaki Y."/>
            <person name="Higuchi S."/>
            <person name="Fujiwara T."/>
            <person name="Onuma R."/>
            <person name="Era A."/>
            <person name="Ohbayashi R."/>
            <person name="Uzuka A."/>
            <person name="Nozaki H."/>
            <person name="Yoshikawa H."/>
            <person name="Miyagishima S.Y."/>
        </authorList>
    </citation>
    <scope>NUCLEOTIDE SEQUENCE [LARGE SCALE GENOMIC DNA]</scope>
    <source>
        <strain evidence="4 5">NIES-2499</strain>
    </source>
</reference>
<dbReference type="Gene3D" id="3.10.450.50">
    <property type="match status" value="1"/>
</dbReference>
<dbReference type="PANTHER" id="PTHR10693:SF20">
    <property type="entry name" value="AT27578P"/>
    <property type="match status" value="1"/>
</dbReference>
<evidence type="ECO:0000313" key="4">
    <source>
        <dbReference type="EMBL" id="GAX77340.1"/>
    </source>
</evidence>
<evidence type="ECO:0000259" key="3">
    <source>
        <dbReference type="PROSITE" id="PS50177"/>
    </source>
</evidence>
<feature type="domain" description="NTF2" evidence="3">
    <location>
        <begin position="16"/>
        <end position="134"/>
    </location>
</feature>
<dbReference type="EMBL" id="BEGY01000024">
    <property type="protein sequence ID" value="GAX77340.1"/>
    <property type="molecule type" value="Genomic_DNA"/>
</dbReference>
<dbReference type="AlphaFoldDB" id="A0A250X3J3"/>
<comment type="caution">
    <text evidence="4">The sequence shown here is derived from an EMBL/GenBank/DDBJ whole genome shotgun (WGS) entry which is preliminary data.</text>
</comment>
<feature type="compositionally biased region" description="Gly residues" evidence="2">
    <location>
        <begin position="378"/>
        <end position="395"/>
    </location>
</feature>
<dbReference type="STRING" id="1157962.A0A250X3J3"/>
<dbReference type="CDD" id="cd00780">
    <property type="entry name" value="NTF2"/>
    <property type="match status" value="1"/>
</dbReference>
<feature type="region of interest" description="Disordered" evidence="2">
    <location>
        <begin position="375"/>
        <end position="501"/>
    </location>
</feature>
<sequence length="501" mass="53298">MAHTAMQAASLTPHNIAQMFLDRYYKVLAVMPDALFRFYHEESSMSIHIVESNGSTHTELAAGLNAISEKVMATIQGAQVTTSFVDAQHSSGAGVVLQVCGTMKKQGLDCKFTQTFFLAPQDKGYFVLNDILRVSPAEAPAVYPTFGTHVVDNGNMHVPSPHAPQVLPPVPAQSQTKEAAPPNPIPTALPQPVDIQPPVPAQDAVVPQPIKQTTPMRVVAPPASANMTYAQRLRLNAAGTPTQSPLAQPTAVPAAPEPVETAPVAHHQNHVNSNGVNAPRGRPQAPNMETSVHGIFIRDFPQDTEVTEDLLMTEFSKYGTLLGGMQGIVINHTRYGPKSAHIKYEDATAMEAALKAEVVIGGKKLHLLRLRAETGIRGNRGGGNGNNTSSYGGGNAPYNGYRNADRNGDRNGRKDGAERGERPQRGGERSSQGGPRGPRADTAEGMTSRREDRPPPAQRSADHGAAGGGGDRERRGGRGRGFRSGSSSRSQTKDDAPAPTA</sequence>
<keyword evidence="5" id="KW-1185">Reference proteome</keyword>
<name>A0A250X3J3_9CHLO</name>
<keyword evidence="1" id="KW-0694">RNA-binding</keyword>
<dbReference type="InterPro" id="IPR035979">
    <property type="entry name" value="RBD_domain_sf"/>
</dbReference>
<dbReference type="InterPro" id="IPR002075">
    <property type="entry name" value="NTF2_dom"/>
</dbReference>
<dbReference type="Gene3D" id="3.30.70.330">
    <property type="match status" value="1"/>
</dbReference>
<dbReference type="InterPro" id="IPR012677">
    <property type="entry name" value="Nucleotide-bd_a/b_plait_sf"/>
</dbReference>
<dbReference type="InterPro" id="IPR018222">
    <property type="entry name" value="Nuclear_transport_factor_2_euk"/>
</dbReference>
<organism evidence="4 5">
    <name type="scientific">Chlamydomonas eustigma</name>
    <dbReference type="NCBI Taxonomy" id="1157962"/>
    <lineage>
        <taxon>Eukaryota</taxon>
        <taxon>Viridiplantae</taxon>
        <taxon>Chlorophyta</taxon>
        <taxon>core chlorophytes</taxon>
        <taxon>Chlorophyceae</taxon>
        <taxon>CS clade</taxon>
        <taxon>Chlamydomonadales</taxon>
        <taxon>Chlamydomonadaceae</taxon>
        <taxon>Chlamydomonas</taxon>
    </lineage>
</organism>
<gene>
    <name evidence="4" type="ORF">CEUSTIGMA_g4786.t1</name>
</gene>
<dbReference type="PROSITE" id="PS50177">
    <property type="entry name" value="NTF2_DOMAIN"/>
    <property type="match status" value="1"/>
</dbReference>
<evidence type="ECO:0000256" key="2">
    <source>
        <dbReference type="SAM" id="MobiDB-lite"/>
    </source>
</evidence>
<dbReference type="GO" id="GO:1990904">
    <property type="term" value="C:ribonucleoprotein complex"/>
    <property type="evidence" value="ECO:0007669"/>
    <property type="project" value="TreeGrafter"/>
</dbReference>
<dbReference type="Pfam" id="PF02136">
    <property type="entry name" value="NTF2"/>
    <property type="match status" value="1"/>
</dbReference>
<dbReference type="GO" id="GO:0005829">
    <property type="term" value="C:cytosol"/>
    <property type="evidence" value="ECO:0007669"/>
    <property type="project" value="TreeGrafter"/>
</dbReference>